<dbReference type="InterPro" id="IPR036291">
    <property type="entry name" value="NAD(P)-bd_dom_sf"/>
</dbReference>
<dbReference type="AlphaFoldDB" id="A0A501XFF8"/>
<accession>A0A501XFF8</accession>
<keyword evidence="3" id="KW-1185">Reference proteome</keyword>
<organism evidence="2 3">
    <name type="scientific">Sandaracinobacter neustonicus</name>
    <dbReference type="NCBI Taxonomy" id="1715348"/>
    <lineage>
        <taxon>Bacteria</taxon>
        <taxon>Pseudomonadati</taxon>
        <taxon>Pseudomonadota</taxon>
        <taxon>Alphaproteobacteria</taxon>
        <taxon>Sphingomonadales</taxon>
        <taxon>Sphingosinicellaceae</taxon>
        <taxon>Sandaracinobacter</taxon>
    </lineage>
</organism>
<name>A0A501XFF8_9SPHN</name>
<gene>
    <name evidence="2" type="ORF">FJQ54_14825</name>
</gene>
<comment type="caution">
    <text evidence="2">The sequence shown here is derived from an EMBL/GenBank/DDBJ whole genome shotgun (WGS) entry which is preliminary data.</text>
</comment>
<dbReference type="Gene3D" id="3.40.50.720">
    <property type="entry name" value="NAD(P)-binding Rossmann-like Domain"/>
    <property type="match status" value="1"/>
</dbReference>
<dbReference type="Pfam" id="PF13460">
    <property type="entry name" value="NAD_binding_10"/>
    <property type="match status" value="1"/>
</dbReference>
<evidence type="ECO:0000313" key="2">
    <source>
        <dbReference type="EMBL" id="TPE59067.1"/>
    </source>
</evidence>
<reference evidence="2 3" key="1">
    <citation type="submission" date="2019-06" db="EMBL/GenBank/DDBJ databases">
        <authorList>
            <person name="Lee I."/>
            <person name="Jang G.I."/>
            <person name="Hwang C.Y."/>
        </authorList>
    </citation>
    <scope>NUCLEOTIDE SEQUENCE [LARGE SCALE GENOMIC DNA]</scope>
    <source>
        <strain evidence="2 3">PAMC 28131</strain>
    </source>
</reference>
<dbReference type="RefSeq" id="WP_140929202.1">
    <property type="nucleotide sequence ID" value="NZ_VFSU01000032.1"/>
</dbReference>
<dbReference type="Proteomes" id="UP000319897">
    <property type="component" value="Unassembled WGS sequence"/>
</dbReference>
<evidence type="ECO:0000313" key="3">
    <source>
        <dbReference type="Proteomes" id="UP000319897"/>
    </source>
</evidence>
<protein>
    <submittedName>
        <fullName evidence="2">NAD-dependent epimerase/dehydratase family protein</fullName>
    </submittedName>
</protein>
<dbReference type="InterPro" id="IPR016040">
    <property type="entry name" value="NAD(P)-bd_dom"/>
</dbReference>
<dbReference type="EMBL" id="VFSU01000032">
    <property type="protein sequence ID" value="TPE59067.1"/>
    <property type="molecule type" value="Genomic_DNA"/>
</dbReference>
<dbReference type="PANTHER" id="PTHR14097:SF7">
    <property type="entry name" value="OXIDOREDUCTASE HTATIP2"/>
    <property type="match status" value="1"/>
</dbReference>
<evidence type="ECO:0000259" key="1">
    <source>
        <dbReference type="Pfam" id="PF13460"/>
    </source>
</evidence>
<dbReference type="PANTHER" id="PTHR14097">
    <property type="entry name" value="OXIDOREDUCTASE HTATIP2"/>
    <property type="match status" value="1"/>
</dbReference>
<dbReference type="OrthoDB" id="9798632at2"/>
<feature type="domain" description="NAD(P)-binding" evidence="1">
    <location>
        <begin position="7"/>
        <end position="134"/>
    </location>
</feature>
<dbReference type="SUPFAM" id="SSF51735">
    <property type="entry name" value="NAD(P)-binding Rossmann-fold domains"/>
    <property type="match status" value="1"/>
</dbReference>
<sequence length="215" mass="22336">MKLLLAGATGLVGSRLLQLLLADGHEVVSVGRRPSSVSHPLLHELQVDFAQLPALPPADAAISALGTTMATAGSEAAFRAVDQHAVLAFARAAHAAGCGHFLSVSAVGADAGSRVFYSRVKGEVEQELATIGFDRIDIVRPGLIIGPRAERRPFEALAQRLAPLFDPLLMGGLSRYRSIRAEDVAAALARLAGRGGAGVHVHEYAALAALAVEQG</sequence>
<proteinExistence type="predicted"/>